<feature type="domain" description="4Fe-4S ferredoxin-type" evidence="5">
    <location>
        <begin position="184"/>
        <end position="212"/>
    </location>
</feature>
<dbReference type="InterPro" id="IPR008254">
    <property type="entry name" value="Flavodoxin/NO_synth"/>
</dbReference>
<evidence type="ECO:0000313" key="6">
    <source>
        <dbReference type="EMBL" id="MBC8611257.1"/>
    </source>
</evidence>
<evidence type="ECO:0000256" key="3">
    <source>
        <dbReference type="ARBA" id="ARBA00023004"/>
    </source>
</evidence>
<protein>
    <submittedName>
        <fullName evidence="6">4Fe-4S binding protein</fullName>
    </submittedName>
</protein>
<dbReference type="GO" id="GO:0051539">
    <property type="term" value="F:4 iron, 4 sulfur cluster binding"/>
    <property type="evidence" value="ECO:0007669"/>
    <property type="project" value="UniProtKB-KW"/>
</dbReference>
<dbReference type="PANTHER" id="PTHR43687">
    <property type="entry name" value="ADENYLYLSULFATE REDUCTASE, BETA SUBUNIT"/>
    <property type="match status" value="1"/>
</dbReference>
<dbReference type="EMBL" id="JACRTL010000005">
    <property type="protein sequence ID" value="MBC8611257.1"/>
    <property type="molecule type" value="Genomic_DNA"/>
</dbReference>
<dbReference type="InterPro" id="IPR017896">
    <property type="entry name" value="4Fe4S_Fe-S-bd"/>
</dbReference>
<feature type="domain" description="4Fe-4S ferredoxin-type" evidence="5">
    <location>
        <begin position="215"/>
        <end position="240"/>
    </location>
</feature>
<dbReference type="PROSITE" id="PS00198">
    <property type="entry name" value="4FE4S_FER_1"/>
    <property type="match status" value="1"/>
</dbReference>
<keyword evidence="7" id="KW-1185">Reference proteome</keyword>
<dbReference type="Proteomes" id="UP000632659">
    <property type="component" value="Unassembled WGS sequence"/>
</dbReference>
<keyword evidence="3" id="KW-0408">Iron</keyword>
<evidence type="ECO:0000313" key="7">
    <source>
        <dbReference type="Proteomes" id="UP000632659"/>
    </source>
</evidence>
<keyword evidence="4" id="KW-0411">Iron-sulfur</keyword>
<dbReference type="SUPFAM" id="SSF52218">
    <property type="entry name" value="Flavoproteins"/>
    <property type="match status" value="1"/>
</dbReference>
<dbReference type="Pfam" id="PF13237">
    <property type="entry name" value="Fer4_10"/>
    <property type="match status" value="1"/>
</dbReference>
<keyword evidence="1" id="KW-0004">4Fe-4S</keyword>
<keyword evidence="2" id="KW-0479">Metal-binding</keyword>
<evidence type="ECO:0000256" key="2">
    <source>
        <dbReference type="ARBA" id="ARBA00022723"/>
    </source>
</evidence>
<dbReference type="AlphaFoldDB" id="A0A8J6PBS7"/>
<dbReference type="GO" id="GO:0046872">
    <property type="term" value="F:metal ion binding"/>
    <property type="evidence" value="ECO:0007669"/>
    <property type="project" value="UniProtKB-KW"/>
</dbReference>
<gene>
    <name evidence="6" type="ORF">H8702_09065</name>
</gene>
<reference evidence="6" key="1">
    <citation type="submission" date="2020-08" db="EMBL/GenBank/DDBJ databases">
        <title>Genome public.</title>
        <authorList>
            <person name="Liu C."/>
            <person name="Sun Q."/>
        </authorList>
    </citation>
    <scope>NUCLEOTIDE SEQUENCE</scope>
    <source>
        <strain evidence="6">NSJ-15</strain>
    </source>
</reference>
<dbReference type="InterPro" id="IPR029039">
    <property type="entry name" value="Flavoprotein-like_sf"/>
</dbReference>
<sequence>MIGIYLSGTGNTKYCVERLVSLISSPAKAIPLESPDVITEIQQNEEIFIGYPTQFSNAPYMVRDFIKRNAVIWKNKKILCIATMGAFSGDGAGCAARILKKYGATILGGVHIRMPDSVCDSKLLKKTMDENRRIIAQANEKIEKVALQITNGVYPKEGVTPVSHFIGLLGQRLWFYQKTNGYSKKLKIDNHCVGCGKCISVCPMKNLALQNKKAVPEDRCTMCYRCISLCPKKAITLLGDEVVEQYRIEKYR</sequence>
<dbReference type="Gene3D" id="3.30.70.20">
    <property type="match status" value="1"/>
</dbReference>
<dbReference type="InterPro" id="IPR017900">
    <property type="entry name" value="4Fe4S_Fe_S_CS"/>
</dbReference>
<evidence type="ECO:0000259" key="5">
    <source>
        <dbReference type="PROSITE" id="PS51379"/>
    </source>
</evidence>
<dbReference type="Pfam" id="PF12641">
    <property type="entry name" value="Flavodoxin_3"/>
    <property type="match status" value="1"/>
</dbReference>
<dbReference type="InterPro" id="IPR047964">
    <property type="entry name" value="EFR1-like"/>
</dbReference>
<proteinExistence type="predicted"/>
<dbReference type="PANTHER" id="PTHR43687:SF1">
    <property type="entry name" value="FERREDOXIN III"/>
    <property type="match status" value="1"/>
</dbReference>
<dbReference type="SUPFAM" id="SSF54862">
    <property type="entry name" value="4Fe-4S ferredoxins"/>
    <property type="match status" value="1"/>
</dbReference>
<dbReference type="Gene3D" id="3.40.50.360">
    <property type="match status" value="1"/>
</dbReference>
<dbReference type="RefSeq" id="WP_117756009.1">
    <property type="nucleotide sequence ID" value="NZ_JACRTL010000005.1"/>
</dbReference>
<evidence type="ECO:0000256" key="1">
    <source>
        <dbReference type="ARBA" id="ARBA00022485"/>
    </source>
</evidence>
<dbReference type="PROSITE" id="PS51379">
    <property type="entry name" value="4FE4S_FER_2"/>
    <property type="match status" value="2"/>
</dbReference>
<dbReference type="NCBIfam" id="NF038196">
    <property type="entry name" value="ferrodoxin_EFR1"/>
    <property type="match status" value="1"/>
</dbReference>
<dbReference type="InterPro" id="IPR050572">
    <property type="entry name" value="Fe-S_Ferredoxin"/>
</dbReference>
<organism evidence="6 7">
    <name type="scientific">Massiliimalia timonensis</name>
    <dbReference type="NCBI Taxonomy" id="1987501"/>
    <lineage>
        <taxon>Bacteria</taxon>
        <taxon>Bacillati</taxon>
        <taxon>Bacillota</taxon>
        <taxon>Clostridia</taxon>
        <taxon>Eubacteriales</taxon>
        <taxon>Oscillospiraceae</taxon>
        <taxon>Massiliimalia</taxon>
    </lineage>
</organism>
<name>A0A8J6PBS7_9FIRM</name>
<evidence type="ECO:0000256" key="4">
    <source>
        <dbReference type="ARBA" id="ARBA00023014"/>
    </source>
</evidence>
<comment type="caution">
    <text evidence="6">The sequence shown here is derived from an EMBL/GenBank/DDBJ whole genome shotgun (WGS) entry which is preliminary data.</text>
</comment>
<accession>A0A8J6PBS7</accession>